<dbReference type="SUPFAM" id="SSF51556">
    <property type="entry name" value="Metallo-dependent hydrolases"/>
    <property type="match status" value="1"/>
</dbReference>
<gene>
    <name evidence="1" type="ORF">CACET_c37910</name>
</gene>
<dbReference type="Proteomes" id="UP000035704">
    <property type="component" value="Chromosome"/>
</dbReference>
<evidence type="ECO:0000313" key="1">
    <source>
        <dbReference type="EMBL" id="AKL97219.1"/>
    </source>
</evidence>
<dbReference type="PATRIC" id="fig|84022.5.peg.1040"/>
<protein>
    <submittedName>
        <fullName evidence="1">Amidohydrolase</fullName>
    </submittedName>
</protein>
<dbReference type="OrthoDB" id="9797498at2"/>
<keyword evidence="2" id="KW-1185">Reference proteome</keyword>
<dbReference type="InterPro" id="IPR032466">
    <property type="entry name" value="Metal_Hydrolase"/>
</dbReference>
<reference evidence="1 2" key="1">
    <citation type="submission" date="2014-10" db="EMBL/GenBank/DDBJ databases">
        <title>Genome sequence of Clostridium aceticum DSM 1496.</title>
        <authorList>
            <person name="Poehlein A."/>
            <person name="Schiel-Bengelsdorf B."/>
            <person name="Gottschalk G."/>
            <person name="Duerre P."/>
            <person name="Daniel R."/>
        </authorList>
    </citation>
    <scope>NUCLEOTIDE SEQUENCE [LARGE SCALE GENOMIC DNA]</scope>
    <source>
        <strain evidence="1 2">DSM 1496</strain>
    </source>
</reference>
<accession>A0A0D8I7I4</accession>
<dbReference type="Gene3D" id="3.20.20.140">
    <property type="entry name" value="Metal-dependent hydrolases"/>
    <property type="match status" value="1"/>
</dbReference>
<dbReference type="AlphaFoldDB" id="A0A0D8I7I4"/>
<organism evidence="1 2">
    <name type="scientific">Clostridium aceticum</name>
    <dbReference type="NCBI Taxonomy" id="84022"/>
    <lineage>
        <taxon>Bacteria</taxon>
        <taxon>Bacillati</taxon>
        <taxon>Bacillota</taxon>
        <taxon>Clostridia</taxon>
        <taxon>Eubacteriales</taxon>
        <taxon>Clostridiaceae</taxon>
        <taxon>Clostridium</taxon>
    </lineage>
</organism>
<dbReference type="EMBL" id="CP009687">
    <property type="protein sequence ID" value="AKL97219.1"/>
    <property type="molecule type" value="Genomic_DNA"/>
</dbReference>
<dbReference type="STRING" id="84022.CACET_c37910"/>
<dbReference type="RefSeq" id="WP_044825556.1">
    <property type="nucleotide sequence ID" value="NZ_CP009687.1"/>
</dbReference>
<proteinExistence type="predicted"/>
<name>A0A0D8I7I4_9CLOT</name>
<dbReference type="GO" id="GO:0016787">
    <property type="term" value="F:hydrolase activity"/>
    <property type="evidence" value="ECO:0007669"/>
    <property type="project" value="UniProtKB-KW"/>
</dbReference>
<dbReference type="Pfam" id="PF01979">
    <property type="entry name" value="Amidohydro_1"/>
    <property type="match status" value="1"/>
</dbReference>
<evidence type="ECO:0000313" key="2">
    <source>
        <dbReference type="Proteomes" id="UP000035704"/>
    </source>
</evidence>
<dbReference type="InterPro" id="IPR051781">
    <property type="entry name" value="Metallo-dep_Hydrolase"/>
</dbReference>
<dbReference type="KEGG" id="cace:CACET_c37910"/>
<dbReference type="InterPro" id="IPR006680">
    <property type="entry name" value="Amidohydro-rel"/>
</dbReference>
<keyword evidence="1" id="KW-0378">Hydrolase</keyword>
<dbReference type="PANTHER" id="PTHR43135">
    <property type="entry name" value="ALPHA-D-RIBOSE 1-METHYLPHOSPHONATE 5-TRIPHOSPHATE DIPHOSPHATASE"/>
    <property type="match status" value="1"/>
</dbReference>
<dbReference type="PANTHER" id="PTHR43135:SF3">
    <property type="entry name" value="ALPHA-D-RIBOSE 1-METHYLPHOSPHONATE 5-TRIPHOSPHATE DIPHOSPHATASE"/>
    <property type="match status" value="1"/>
</dbReference>
<sequence>MLIDAHVHVALNPLYNRQTWEAADRGKKVAWLREILQQYKRRGIYILRDGGDRIFASKLAREVAEEEGMIYKSPIYGLYKKGHYGSFLGKPIEDLGDFKREFKLLLEHQLDHLKIILTGMVNFQKYGDVGETTFTLEELRYMVQQARAYNLPVMVHANGPDGVSKAIKAGVHTIEHGYLMSAAEVDAMAEKDIIWVPTLAPLGNILAANEDRFKQERVVIQKVYDGQLKNIRRAIDAGVKVALGSDAGSYGVHHGSGLLDEIQHFQAIGIEKKEVKKIAFENGLKALNIDTDTLEKKPSYYL</sequence>